<name>A0ABR1DHJ4_NECAM</name>
<evidence type="ECO:0000256" key="1">
    <source>
        <dbReference type="SAM" id="MobiDB-lite"/>
    </source>
</evidence>
<feature type="compositionally biased region" description="Basic and acidic residues" evidence="1">
    <location>
        <begin position="25"/>
        <end position="36"/>
    </location>
</feature>
<protein>
    <submittedName>
        <fullName evidence="2">Uncharacterized protein</fullName>
    </submittedName>
</protein>
<keyword evidence="3" id="KW-1185">Reference proteome</keyword>
<feature type="region of interest" description="Disordered" evidence="1">
    <location>
        <begin position="20"/>
        <end position="57"/>
    </location>
</feature>
<evidence type="ECO:0000313" key="2">
    <source>
        <dbReference type="EMBL" id="KAK6749944.1"/>
    </source>
</evidence>
<dbReference type="Proteomes" id="UP001303046">
    <property type="component" value="Unassembled WGS sequence"/>
</dbReference>
<reference evidence="2 3" key="1">
    <citation type="submission" date="2023-08" db="EMBL/GenBank/DDBJ databases">
        <title>A Necator americanus chromosomal reference genome.</title>
        <authorList>
            <person name="Ilik V."/>
            <person name="Petrzelkova K.J."/>
            <person name="Pardy F."/>
            <person name="Fuh T."/>
            <person name="Niatou-Singa F.S."/>
            <person name="Gouil Q."/>
            <person name="Baker L."/>
            <person name="Ritchie M.E."/>
            <person name="Jex A.R."/>
            <person name="Gazzola D."/>
            <person name="Li H."/>
            <person name="Toshio Fujiwara R."/>
            <person name="Zhan B."/>
            <person name="Aroian R.V."/>
            <person name="Pafco B."/>
            <person name="Schwarz E.M."/>
        </authorList>
    </citation>
    <scope>NUCLEOTIDE SEQUENCE [LARGE SCALE GENOMIC DNA]</scope>
    <source>
        <strain evidence="2 3">Aroian</strain>
        <tissue evidence="2">Whole animal</tissue>
    </source>
</reference>
<gene>
    <name evidence="2" type="primary">Necator_chrIV.g15431</name>
    <name evidence="2" type="ORF">RB195_002136</name>
</gene>
<accession>A0ABR1DHJ4</accession>
<dbReference type="EMBL" id="JAVFWL010000004">
    <property type="protein sequence ID" value="KAK6749944.1"/>
    <property type="molecule type" value="Genomic_DNA"/>
</dbReference>
<comment type="caution">
    <text evidence="2">The sequence shown here is derived from an EMBL/GenBank/DDBJ whole genome shotgun (WGS) entry which is preliminary data.</text>
</comment>
<sequence>MIVADTSLRLIFQYFEGSRPSNVPHKREEVEHDPPMWKKGTVVSRGDTSNPQSLGGAAEPLWTAGAAQRVLLCGGPHLTATATEFSGLFGSTSSYF</sequence>
<organism evidence="2 3">
    <name type="scientific">Necator americanus</name>
    <name type="common">Human hookworm</name>
    <dbReference type="NCBI Taxonomy" id="51031"/>
    <lineage>
        <taxon>Eukaryota</taxon>
        <taxon>Metazoa</taxon>
        <taxon>Ecdysozoa</taxon>
        <taxon>Nematoda</taxon>
        <taxon>Chromadorea</taxon>
        <taxon>Rhabditida</taxon>
        <taxon>Rhabditina</taxon>
        <taxon>Rhabditomorpha</taxon>
        <taxon>Strongyloidea</taxon>
        <taxon>Ancylostomatidae</taxon>
        <taxon>Bunostominae</taxon>
        <taxon>Necator</taxon>
    </lineage>
</organism>
<proteinExistence type="predicted"/>
<evidence type="ECO:0000313" key="3">
    <source>
        <dbReference type="Proteomes" id="UP001303046"/>
    </source>
</evidence>